<feature type="transmembrane region" description="Helical" evidence="4">
    <location>
        <begin position="12"/>
        <end position="32"/>
    </location>
</feature>
<evidence type="ECO:0000313" key="6">
    <source>
        <dbReference type="EMBL" id="TLC99602.1"/>
    </source>
</evidence>
<dbReference type="SUPFAM" id="SSF55874">
    <property type="entry name" value="ATPase domain of HSP90 chaperone/DNA topoisomerase II/histidine kinase"/>
    <property type="match status" value="1"/>
</dbReference>
<keyword evidence="3 6" id="KW-0808">Transferase</keyword>
<keyword evidence="4" id="KW-1133">Transmembrane helix</keyword>
<evidence type="ECO:0000313" key="7">
    <source>
        <dbReference type="Proteomes" id="UP000306509"/>
    </source>
</evidence>
<name>A0A4U8Q6A8_9FIRM</name>
<dbReference type="Proteomes" id="UP000306509">
    <property type="component" value="Unassembled WGS sequence"/>
</dbReference>
<keyword evidence="2" id="KW-0597">Phosphoprotein</keyword>
<reference evidence="6 7" key="1">
    <citation type="journal article" date="2019" name="Anaerobe">
        <title>Detection of Robinsoniella peoriensis in multiple bone samples of a trauma patient.</title>
        <authorList>
            <person name="Schrottner P."/>
            <person name="Hartwich K."/>
            <person name="Bunk B."/>
            <person name="Schober I."/>
            <person name="Helbig S."/>
            <person name="Rudolph W.W."/>
            <person name="Gunzer F."/>
        </authorList>
    </citation>
    <scope>NUCLEOTIDE SEQUENCE [LARGE SCALE GENOMIC DNA]</scope>
    <source>
        <strain evidence="6 7">DSM 106044</strain>
    </source>
</reference>
<dbReference type="AlphaFoldDB" id="A0A4U8Q6A8"/>
<evidence type="ECO:0000256" key="4">
    <source>
        <dbReference type="SAM" id="Phobius"/>
    </source>
</evidence>
<organism evidence="6 7">
    <name type="scientific">Robinsoniella peoriensis</name>
    <dbReference type="NCBI Taxonomy" id="180332"/>
    <lineage>
        <taxon>Bacteria</taxon>
        <taxon>Bacillati</taxon>
        <taxon>Bacillota</taxon>
        <taxon>Clostridia</taxon>
        <taxon>Lachnospirales</taxon>
        <taxon>Lachnospiraceae</taxon>
        <taxon>Robinsoniella</taxon>
    </lineage>
</organism>
<evidence type="ECO:0000256" key="1">
    <source>
        <dbReference type="ARBA" id="ARBA00004370"/>
    </source>
</evidence>
<keyword evidence="7" id="KW-1185">Reference proteome</keyword>
<feature type="domain" description="HAMP" evidence="5">
    <location>
        <begin position="322"/>
        <end position="375"/>
    </location>
</feature>
<dbReference type="EMBL" id="QGQD01000068">
    <property type="protein sequence ID" value="TLC99602.1"/>
    <property type="molecule type" value="Genomic_DNA"/>
</dbReference>
<comment type="caution">
    <text evidence="6">The sequence shown here is derived from an EMBL/GenBank/DDBJ whole genome shotgun (WGS) entry which is preliminary data.</text>
</comment>
<keyword evidence="4" id="KW-0472">Membrane</keyword>
<sequence length="589" mass="67435">MLKNKLEKTVIYTYLAILIVISVMIVVLYQYVRKSTRENAIDNQKEVTRQITDQVDTFLDNMDKIALQVMGNSIILESFQNTDKNAQNNYFDANPVLKAKLQSVLMKINGPGDVVEKICVYNDNMDYLSYGVLNEDNNKVKESLKQIPVNSIIEKIDQTKHSKRLVSIHDDYWRNSEEETVSVYRNLKSTTNGRNYGLIEVQRQKKELQKIFALENSSMNLFLLDSEGALIYSSGTKADTKLQLLKNLSLETAGISEKQKEAEGKEQQLITWNTGENFGWRAVVMQSEKSLLSSLGLFTKFMWGFIVLLTAANVIFLFVVIKKLLMPLKLLNKSVNEVSLNNLFLQIDNESQIDEVENINKAFRAMFERLNSSIENEIKSNFLALQAQMNPHFLYNTLAIISAVGIEDDNERIPVLCEKLSTMIRYSSSYEERMAKLPREIKYVEDYLCLMRERYDGKVEYEIETDGRLEDVLVPKISIQPLAENCFKHGFANNPFPWKIKIRGAATESGWYVEIEDNGCGMTREEIAAIEDRISQMVQNPVELSRLSIGGLGLVNTMVRFQMLDPKVYYRIQNHDMGGLVIRIGGDLN</sequence>
<dbReference type="PANTHER" id="PTHR34220">
    <property type="entry name" value="SENSOR HISTIDINE KINASE YPDA"/>
    <property type="match status" value="1"/>
</dbReference>
<dbReference type="Gene3D" id="3.30.565.10">
    <property type="entry name" value="Histidine kinase-like ATPase, C-terminal domain"/>
    <property type="match status" value="1"/>
</dbReference>
<dbReference type="GO" id="GO:0000155">
    <property type="term" value="F:phosphorelay sensor kinase activity"/>
    <property type="evidence" value="ECO:0007669"/>
    <property type="project" value="InterPro"/>
</dbReference>
<dbReference type="InterPro" id="IPR003660">
    <property type="entry name" value="HAMP_dom"/>
</dbReference>
<keyword evidence="6" id="KW-0418">Kinase</keyword>
<dbReference type="InterPro" id="IPR036890">
    <property type="entry name" value="HATPase_C_sf"/>
</dbReference>
<dbReference type="InterPro" id="IPR010559">
    <property type="entry name" value="Sig_transdc_His_kin_internal"/>
</dbReference>
<dbReference type="Gene3D" id="6.10.340.10">
    <property type="match status" value="1"/>
</dbReference>
<dbReference type="EC" id="2.7.13.3" evidence="6"/>
<proteinExistence type="predicted"/>
<feature type="transmembrane region" description="Helical" evidence="4">
    <location>
        <begin position="301"/>
        <end position="321"/>
    </location>
</feature>
<dbReference type="RefSeq" id="WP_138003190.1">
    <property type="nucleotide sequence ID" value="NZ_QGQD01000068.1"/>
</dbReference>
<dbReference type="PANTHER" id="PTHR34220:SF7">
    <property type="entry name" value="SENSOR HISTIDINE KINASE YPDA"/>
    <property type="match status" value="1"/>
</dbReference>
<gene>
    <name evidence="6" type="ORF">DSM106044_03553</name>
</gene>
<keyword evidence="4" id="KW-0812">Transmembrane</keyword>
<dbReference type="Pfam" id="PF06580">
    <property type="entry name" value="His_kinase"/>
    <property type="match status" value="1"/>
</dbReference>
<dbReference type="PROSITE" id="PS50885">
    <property type="entry name" value="HAMP"/>
    <property type="match status" value="1"/>
</dbReference>
<dbReference type="InterPro" id="IPR050640">
    <property type="entry name" value="Bact_2-comp_sensor_kinase"/>
</dbReference>
<dbReference type="GO" id="GO:0016020">
    <property type="term" value="C:membrane"/>
    <property type="evidence" value="ECO:0007669"/>
    <property type="project" value="UniProtKB-SubCell"/>
</dbReference>
<comment type="subcellular location">
    <subcellularLocation>
        <location evidence="1">Membrane</location>
    </subcellularLocation>
</comment>
<dbReference type="STRING" id="180332.GCA_000797495_01612"/>
<evidence type="ECO:0000256" key="3">
    <source>
        <dbReference type="ARBA" id="ARBA00022679"/>
    </source>
</evidence>
<accession>A0A4U8Q6A8</accession>
<evidence type="ECO:0000259" key="5">
    <source>
        <dbReference type="PROSITE" id="PS50885"/>
    </source>
</evidence>
<protein>
    <submittedName>
        <fullName evidence="6">Putative sensor-like histidine kinase</fullName>
        <ecNumber evidence="6">2.7.13.3</ecNumber>
    </submittedName>
</protein>
<evidence type="ECO:0000256" key="2">
    <source>
        <dbReference type="ARBA" id="ARBA00022553"/>
    </source>
</evidence>